<dbReference type="Pfam" id="PF04438">
    <property type="entry name" value="zf-HIT"/>
    <property type="match status" value="1"/>
</dbReference>
<accession>A0A8K0CEW4</accession>
<dbReference type="SUPFAM" id="SSF144232">
    <property type="entry name" value="HIT/MYND zinc finger-like"/>
    <property type="match status" value="1"/>
</dbReference>
<dbReference type="InterPro" id="IPR039646">
    <property type="entry name" value="ZNHIT2"/>
</dbReference>
<keyword evidence="1" id="KW-0862">Zinc</keyword>
<feature type="domain" description="HIT-type" evidence="2">
    <location>
        <begin position="10"/>
        <end position="43"/>
    </location>
</feature>
<name>A0A8K0CEW4_IGNLU</name>
<dbReference type="GO" id="GO:0008270">
    <property type="term" value="F:zinc ion binding"/>
    <property type="evidence" value="ECO:0007669"/>
    <property type="project" value="UniProtKB-UniRule"/>
</dbReference>
<sequence length="338" mass="39189">METADNKELCSFCHKSRSNYTCPRCNAGCCSLACYQVQEHADCSESFYQKCVMEEMPCNDENPSKQKIIEALHRMQELDEHDDNSDLLDSDDDADCTSLADRLKGVNLDDAKEVWKRLKDDERQQFQALLRSGDINALIKEWEPWWLQHESKIQELDNITNYKNNCPKIKEDIKSFNTITTKPPAECVRHNLINILSAYAVVSRYFNGCHFEFLDEAVNYIILLSLNLKDNLNFEDADSAIGSVQQECIKVLQISPDTENMEYIKEDTDHILQGPNVTDKNYYLLCGLSEVHNLLSGFLKKKSLISRHTKSDHLQRVKMKLYLKKIEYFLSYVSHYVK</sequence>
<keyword evidence="1" id="KW-0863">Zinc-finger</keyword>
<dbReference type="PANTHER" id="PTHR15555:SF0">
    <property type="entry name" value="ZINC FINGER HIT DOMAIN-CONTAINING PROTEIN 2"/>
    <property type="match status" value="1"/>
</dbReference>
<reference evidence="3" key="1">
    <citation type="submission" date="2019-08" db="EMBL/GenBank/DDBJ databases">
        <title>The genome of the North American firefly Photinus pyralis.</title>
        <authorList>
            <consortium name="Photinus pyralis genome working group"/>
            <person name="Fallon T.R."/>
            <person name="Sander Lower S.E."/>
            <person name="Weng J.-K."/>
        </authorList>
    </citation>
    <scope>NUCLEOTIDE SEQUENCE</scope>
    <source>
        <strain evidence="3">TRF0915ILg1</strain>
        <tissue evidence="3">Whole body</tissue>
    </source>
</reference>
<keyword evidence="4" id="KW-1185">Reference proteome</keyword>
<evidence type="ECO:0000259" key="2">
    <source>
        <dbReference type="PROSITE" id="PS51083"/>
    </source>
</evidence>
<evidence type="ECO:0000313" key="4">
    <source>
        <dbReference type="Proteomes" id="UP000801492"/>
    </source>
</evidence>
<evidence type="ECO:0000313" key="3">
    <source>
        <dbReference type="EMBL" id="KAF2882490.1"/>
    </source>
</evidence>
<organism evidence="3 4">
    <name type="scientific">Ignelater luminosus</name>
    <name type="common">Cucubano</name>
    <name type="synonym">Pyrophorus luminosus</name>
    <dbReference type="NCBI Taxonomy" id="2038154"/>
    <lineage>
        <taxon>Eukaryota</taxon>
        <taxon>Metazoa</taxon>
        <taxon>Ecdysozoa</taxon>
        <taxon>Arthropoda</taxon>
        <taxon>Hexapoda</taxon>
        <taxon>Insecta</taxon>
        <taxon>Pterygota</taxon>
        <taxon>Neoptera</taxon>
        <taxon>Endopterygota</taxon>
        <taxon>Coleoptera</taxon>
        <taxon>Polyphaga</taxon>
        <taxon>Elateriformia</taxon>
        <taxon>Elateroidea</taxon>
        <taxon>Elateridae</taxon>
        <taxon>Agrypninae</taxon>
        <taxon>Pyrophorini</taxon>
        <taxon>Ignelater</taxon>
    </lineage>
</organism>
<dbReference type="PANTHER" id="PTHR15555">
    <property type="entry name" value="ZINC FINGER HIT DOMAIN CONTAINING PROTEIN 2 PROTEIN FON -RELATED"/>
    <property type="match status" value="1"/>
</dbReference>
<dbReference type="Proteomes" id="UP000801492">
    <property type="component" value="Unassembled WGS sequence"/>
</dbReference>
<protein>
    <recommendedName>
        <fullName evidence="2">HIT-type domain-containing protein</fullName>
    </recommendedName>
</protein>
<dbReference type="EMBL" id="VTPC01090614">
    <property type="protein sequence ID" value="KAF2882490.1"/>
    <property type="molecule type" value="Genomic_DNA"/>
</dbReference>
<dbReference type="InterPro" id="IPR007529">
    <property type="entry name" value="Znf_HIT"/>
</dbReference>
<dbReference type="OrthoDB" id="10005492at2759"/>
<proteinExistence type="predicted"/>
<dbReference type="AlphaFoldDB" id="A0A8K0CEW4"/>
<comment type="caution">
    <text evidence="3">The sequence shown here is derived from an EMBL/GenBank/DDBJ whole genome shotgun (WGS) entry which is preliminary data.</text>
</comment>
<keyword evidence="1" id="KW-0479">Metal-binding</keyword>
<evidence type="ECO:0000256" key="1">
    <source>
        <dbReference type="PROSITE-ProRule" id="PRU00453"/>
    </source>
</evidence>
<gene>
    <name evidence="3" type="ORF">ILUMI_23715</name>
</gene>
<dbReference type="PROSITE" id="PS51083">
    <property type="entry name" value="ZF_HIT"/>
    <property type="match status" value="1"/>
</dbReference>
<dbReference type="CDD" id="cd23024">
    <property type="entry name" value="zf-HIT_ZNHIT2-3"/>
    <property type="match status" value="1"/>
</dbReference>
<dbReference type="Gene3D" id="3.30.60.190">
    <property type="match status" value="1"/>
</dbReference>